<dbReference type="AlphaFoldDB" id="A0A2T0N3G1"/>
<feature type="region of interest" description="Disordered" evidence="1">
    <location>
        <begin position="1"/>
        <end position="32"/>
    </location>
</feature>
<evidence type="ECO:0000313" key="3">
    <source>
        <dbReference type="EMBL" id="PRX66693.1"/>
    </source>
</evidence>
<feature type="transmembrane region" description="Helical" evidence="2">
    <location>
        <begin position="108"/>
        <end position="128"/>
    </location>
</feature>
<comment type="caution">
    <text evidence="3">The sequence shown here is derived from an EMBL/GenBank/DDBJ whole genome shotgun (WGS) entry which is preliminary data.</text>
</comment>
<sequence>MRYASTRRSARPGAGSGAKNRAVGSNETQPPWRHGAAGRAWLVLVAVGYAAVQLVAVAPGMGLGWDEVVYVSQVDPRVPATEFIAPRARGITLLVAPVALVTSSTEALRVYLCLLSALGLYASFGVWLRVRPGPVVPVAALLFASTWLALFYGNEAMPNLWVAFGAVAATGFFLRCVRPEAGRGPAAGLAVSVAAVALLRPPDSVWLVLPLALALARPGWRCRRAGIALVAGLVVGWADWIVEAYVRFGGPAARWHAAGAANETGLHVSLLDHVRALDGPLLCRPPADCGPVVTAWLLWLIAVPALALLGLYAARRHDRAPTTRHRAHPVTVLHPGGPRVPGGVPGLAGCVLAAVCGLAMAVPYAFLVGYAAPRFLLPAYALLALPVAHAVWSPGRRPVLAGLVAAGVVAQVVLQGITLDKVVTGGLARRGADGRVARALLAMDVRPPCLVYGERAVMIAYRMGCHGYPVLSWPAEPPSQVRGAPAAGTRVVAVDRGGQTPAPFLRPWEAAGMPRRWHAYELR</sequence>
<feature type="transmembrane region" description="Helical" evidence="2">
    <location>
        <begin position="296"/>
        <end position="314"/>
    </location>
</feature>
<feature type="transmembrane region" description="Helical" evidence="2">
    <location>
        <begin position="375"/>
        <end position="392"/>
    </location>
</feature>
<reference evidence="3 4" key="1">
    <citation type="submission" date="2018-03" db="EMBL/GenBank/DDBJ databases">
        <title>Genomic Encyclopedia of Type Strains, Phase III (KMG-III): the genomes of soil and plant-associated and newly described type strains.</title>
        <authorList>
            <person name="Whitman W."/>
        </authorList>
    </citation>
    <scope>NUCLEOTIDE SEQUENCE [LARGE SCALE GENOMIC DNA]</scope>
    <source>
        <strain evidence="3 4">CGMCC 4.7104</strain>
    </source>
</reference>
<feature type="transmembrane region" description="Helical" evidence="2">
    <location>
        <begin position="227"/>
        <end position="246"/>
    </location>
</feature>
<evidence type="ECO:0000256" key="1">
    <source>
        <dbReference type="SAM" id="MobiDB-lite"/>
    </source>
</evidence>
<proteinExistence type="predicted"/>
<gene>
    <name evidence="3" type="ORF">B0I32_105133</name>
</gene>
<feature type="transmembrane region" description="Helical" evidence="2">
    <location>
        <begin position="135"/>
        <end position="153"/>
    </location>
</feature>
<evidence type="ECO:0000256" key="2">
    <source>
        <dbReference type="SAM" id="Phobius"/>
    </source>
</evidence>
<evidence type="ECO:0000313" key="4">
    <source>
        <dbReference type="Proteomes" id="UP000238312"/>
    </source>
</evidence>
<protein>
    <recommendedName>
        <fullName evidence="5">4-amino-4-deoxy-L-arabinose transferase-like glycosyltransferase</fullName>
    </recommendedName>
</protein>
<feature type="transmembrane region" description="Helical" evidence="2">
    <location>
        <begin position="159"/>
        <end position="177"/>
    </location>
</feature>
<keyword evidence="2" id="KW-0812">Transmembrane</keyword>
<organism evidence="3 4">
    <name type="scientific">Nonomuraea fuscirosea</name>
    <dbReference type="NCBI Taxonomy" id="1291556"/>
    <lineage>
        <taxon>Bacteria</taxon>
        <taxon>Bacillati</taxon>
        <taxon>Actinomycetota</taxon>
        <taxon>Actinomycetes</taxon>
        <taxon>Streptosporangiales</taxon>
        <taxon>Streptosporangiaceae</taxon>
        <taxon>Nonomuraea</taxon>
    </lineage>
</organism>
<evidence type="ECO:0008006" key="5">
    <source>
        <dbReference type="Google" id="ProtNLM"/>
    </source>
</evidence>
<dbReference type="EMBL" id="PVNG01000005">
    <property type="protein sequence ID" value="PRX66693.1"/>
    <property type="molecule type" value="Genomic_DNA"/>
</dbReference>
<feature type="transmembrane region" description="Helical" evidence="2">
    <location>
        <begin position="399"/>
        <end position="419"/>
    </location>
</feature>
<feature type="transmembrane region" description="Helical" evidence="2">
    <location>
        <begin position="40"/>
        <end position="61"/>
    </location>
</feature>
<dbReference type="Proteomes" id="UP000238312">
    <property type="component" value="Unassembled WGS sequence"/>
</dbReference>
<accession>A0A2T0N3G1</accession>
<keyword evidence="4" id="KW-1185">Reference proteome</keyword>
<keyword evidence="2" id="KW-0472">Membrane</keyword>
<name>A0A2T0N3G1_9ACTN</name>
<keyword evidence="2" id="KW-1133">Transmembrane helix</keyword>
<feature type="transmembrane region" description="Helical" evidence="2">
    <location>
        <begin position="347"/>
        <end position="369"/>
    </location>
</feature>